<feature type="chain" id="PRO_5035262337" evidence="1">
    <location>
        <begin position="21"/>
        <end position="164"/>
    </location>
</feature>
<evidence type="ECO:0000313" key="2">
    <source>
        <dbReference type="EMBL" id="CAG7820020.1"/>
    </source>
</evidence>
<feature type="signal peptide" evidence="1">
    <location>
        <begin position="1"/>
        <end position="20"/>
    </location>
</feature>
<evidence type="ECO:0000256" key="1">
    <source>
        <dbReference type="SAM" id="SignalP"/>
    </source>
</evidence>
<dbReference type="Proteomes" id="UP000708208">
    <property type="component" value="Unassembled WGS sequence"/>
</dbReference>
<organism evidence="2 3">
    <name type="scientific">Allacma fusca</name>
    <dbReference type="NCBI Taxonomy" id="39272"/>
    <lineage>
        <taxon>Eukaryota</taxon>
        <taxon>Metazoa</taxon>
        <taxon>Ecdysozoa</taxon>
        <taxon>Arthropoda</taxon>
        <taxon>Hexapoda</taxon>
        <taxon>Collembola</taxon>
        <taxon>Symphypleona</taxon>
        <taxon>Sminthuridae</taxon>
        <taxon>Allacma</taxon>
    </lineage>
</organism>
<accession>A0A8J2KRG5</accession>
<keyword evidence="3" id="KW-1185">Reference proteome</keyword>
<comment type="caution">
    <text evidence="2">The sequence shown here is derived from an EMBL/GenBank/DDBJ whole genome shotgun (WGS) entry which is preliminary data.</text>
</comment>
<protein>
    <submittedName>
        <fullName evidence="2">Uncharacterized protein</fullName>
    </submittedName>
</protein>
<keyword evidence="1" id="KW-0732">Signal</keyword>
<dbReference type="EMBL" id="CAJVCH010466722">
    <property type="protein sequence ID" value="CAG7820020.1"/>
    <property type="molecule type" value="Genomic_DNA"/>
</dbReference>
<evidence type="ECO:0000313" key="3">
    <source>
        <dbReference type="Proteomes" id="UP000708208"/>
    </source>
</evidence>
<name>A0A8J2KRG5_9HEXA</name>
<reference evidence="2" key="1">
    <citation type="submission" date="2021-06" db="EMBL/GenBank/DDBJ databases">
        <authorList>
            <person name="Hodson N. C."/>
            <person name="Mongue J. A."/>
            <person name="Jaron S. K."/>
        </authorList>
    </citation>
    <scope>NUCLEOTIDE SEQUENCE</scope>
</reference>
<sequence length="164" mass="18762">MQGLLWILVALSTALVGCSASPSFLEGSEADRALGYRKSADPPTPRPTWRPWYNHSRSEIEENMIDRTDPDGFFPDDYYDDYNIEIEGTRRNMETHSTFEERMKSYAKVKVFTQDNAELIKLAQTGMIKTERDRQNKLRNKAARAKPQRSGSGVEQLFSGFGIF</sequence>
<dbReference type="AlphaFoldDB" id="A0A8J2KRG5"/>
<gene>
    <name evidence="2" type="ORF">AFUS01_LOCUS30430</name>
</gene>
<proteinExistence type="predicted"/>